<dbReference type="STRING" id="29655.A0A0K9NJ65"/>
<reference evidence="2" key="1">
    <citation type="journal article" date="2016" name="Nature">
        <title>The genome of the seagrass Zostera marina reveals angiosperm adaptation to the sea.</title>
        <authorList>
            <person name="Olsen J.L."/>
            <person name="Rouze P."/>
            <person name="Verhelst B."/>
            <person name="Lin Y.-C."/>
            <person name="Bayer T."/>
            <person name="Collen J."/>
            <person name="Dattolo E."/>
            <person name="De Paoli E."/>
            <person name="Dittami S."/>
            <person name="Maumus F."/>
            <person name="Michel G."/>
            <person name="Kersting A."/>
            <person name="Lauritano C."/>
            <person name="Lohaus R."/>
            <person name="Toepel M."/>
            <person name="Tonon T."/>
            <person name="Vanneste K."/>
            <person name="Amirebrahimi M."/>
            <person name="Brakel J."/>
            <person name="Bostroem C."/>
            <person name="Chovatia M."/>
            <person name="Grimwood J."/>
            <person name="Jenkins J.W."/>
            <person name="Jueterbock A."/>
            <person name="Mraz A."/>
            <person name="Stam W.T."/>
            <person name="Tice H."/>
            <person name="Bornberg-Bauer E."/>
            <person name="Green P.J."/>
            <person name="Pearson G.A."/>
            <person name="Procaccini G."/>
            <person name="Duarte C.M."/>
            <person name="Schmutz J."/>
            <person name="Reusch T.B.H."/>
            <person name="Van de Peer Y."/>
        </authorList>
    </citation>
    <scope>NUCLEOTIDE SEQUENCE [LARGE SCALE GENOMIC DNA]</scope>
    <source>
        <strain evidence="2">cv. Finnish</strain>
    </source>
</reference>
<evidence type="ECO:0000313" key="2">
    <source>
        <dbReference type="Proteomes" id="UP000036987"/>
    </source>
</evidence>
<dbReference type="OMA" id="PSFHGIN"/>
<dbReference type="AlphaFoldDB" id="A0A0K9NJ65"/>
<dbReference type="InterPro" id="IPR053217">
    <property type="entry name" value="ACC_Biotin_Carrier"/>
</dbReference>
<keyword evidence="2" id="KW-1185">Reference proteome</keyword>
<organism evidence="1 2">
    <name type="scientific">Zostera marina</name>
    <name type="common">Eelgrass</name>
    <dbReference type="NCBI Taxonomy" id="29655"/>
    <lineage>
        <taxon>Eukaryota</taxon>
        <taxon>Viridiplantae</taxon>
        <taxon>Streptophyta</taxon>
        <taxon>Embryophyta</taxon>
        <taxon>Tracheophyta</taxon>
        <taxon>Spermatophyta</taxon>
        <taxon>Magnoliopsida</taxon>
        <taxon>Liliopsida</taxon>
        <taxon>Zosteraceae</taxon>
        <taxon>Zostera</taxon>
    </lineage>
</organism>
<dbReference type="GO" id="GO:0006633">
    <property type="term" value="P:fatty acid biosynthetic process"/>
    <property type="evidence" value="ECO:0000318"/>
    <property type="project" value="GO_Central"/>
</dbReference>
<proteinExistence type="predicted"/>
<dbReference type="EMBL" id="LFYR01002147">
    <property type="protein sequence ID" value="KMZ56653.1"/>
    <property type="molecule type" value="Genomic_DNA"/>
</dbReference>
<accession>A0A0K9NJ65</accession>
<dbReference type="OrthoDB" id="529457at2759"/>
<dbReference type="SUPFAM" id="SSF51230">
    <property type="entry name" value="Single hybrid motif"/>
    <property type="match status" value="1"/>
</dbReference>
<protein>
    <submittedName>
        <fullName evidence="1">Biotin/lipoyl attachment domain-containing protein</fullName>
    </submittedName>
</protein>
<comment type="caution">
    <text evidence="1">The sequence shown here is derived from an EMBL/GenBank/DDBJ whole genome shotgun (WGS) entry which is preliminary data.</text>
</comment>
<dbReference type="Gene3D" id="2.40.50.100">
    <property type="match status" value="1"/>
</dbReference>
<dbReference type="PANTHER" id="PTHR47597">
    <property type="entry name" value="IS A MEMBER OF THE PF|00364 BIOTIN-REQUIRING ENZYMES FAMILY-RELATED"/>
    <property type="match status" value="1"/>
</dbReference>
<dbReference type="InterPro" id="IPR011053">
    <property type="entry name" value="Single_hybrid_motif"/>
</dbReference>
<gene>
    <name evidence="1" type="ORF">ZOSMA_92G00100</name>
</gene>
<sequence length="227" mass="24348">MNLNHSLTIFSKVSVISATSSGNASTQLIKPAFQSTKFPDEFEKLVLDVCDGTDVAEVKVKVGKFEMNLKRSVGAPKVAAPIISPMIAPPIPTEPMGESALESPITQKSLPTVTNNQLKNFSTVKDLKLATLEASGEKSYVYVPSPTVGSFRHGRTVNGKKKPQNFKVGDLIKEGHIVGYLDQFGKELPVRSDVAGEVVKFLYGDGEAVGFGDPLIAVLPSFKGINK</sequence>
<name>A0A0K9NJ65_ZOSMR</name>
<dbReference type="PANTHER" id="PTHR47597:SF2">
    <property type="entry name" value="LIPOYL-BINDING DOMAIN-CONTAINING PROTEIN"/>
    <property type="match status" value="1"/>
</dbReference>
<dbReference type="Proteomes" id="UP000036987">
    <property type="component" value="Unassembled WGS sequence"/>
</dbReference>
<evidence type="ECO:0000313" key="1">
    <source>
        <dbReference type="EMBL" id="KMZ56653.1"/>
    </source>
</evidence>